<reference evidence="3 6" key="2">
    <citation type="submission" date="2020-07" db="EMBL/GenBank/DDBJ databases">
        <authorList>
            <person name="Feng H."/>
        </authorList>
    </citation>
    <scope>NUCLEOTIDE SEQUENCE [LARGE SCALE GENOMIC DNA]</scope>
    <source>
        <strain evidence="6">s-12</strain>
        <strain evidence="3">S-12</strain>
    </source>
</reference>
<dbReference type="EMBL" id="JAAIWN010000001">
    <property type="protein sequence ID" value="NEY79999.1"/>
    <property type="molecule type" value="Genomic_DNA"/>
</dbReference>
<comment type="caution">
    <text evidence="4">The sequence shown here is derived from an EMBL/GenBank/DDBJ whole genome shotgun (WGS) entry which is preliminary data.</text>
</comment>
<dbReference type="RefSeq" id="WP_163238930.1">
    <property type="nucleotide sequence ID" value="NZ_JAAIWN010000001.1"/>
</dbReference>
<dbReference type="PROSITE" id="PS50937">
    <property type="entry name" value="HTH_MERR_2"/>
    <property type="match status" value="1"/>
</dbReference>
<keyword evidence="5" id="KW-1185">Reference proteome</keyword>
<evidence type="ECO:0000313" key="5">
    <source>
        <dbReference type="Proteomes" id="UP000472971"/>
    </source>
</evidence>
<dbReference type="EMBL" id="JACEIO010000001">
    <property type="protein sequence ID" value="MBA4535623.1"/>
    <property type="molecule type" value="Genomic_DNA"/>
</dbReference>
<keyword evidence="1" id="KW-0238">DNA-binding</keyword>
<dbReference type="InterPro" id="IPR047057">
    <property type="entry name" value="MerR_fam"/>
</dbReference>
<evidence type="ECO:0000313" key="4">
    <source>
        <dbReference type="EMBL" id="NEY79999.1"/>
    </source>
</evidence>
<dbReference type="Pfam" id="PF13411">
    <property type="entry name" value="MerR_1"/>
    <property type="match status" value="1"/>
</dbReference>
<evidence type="ECO:0000259" key="2">
    <source>
        <dbReference type="PROSITE" id="PS50937"/>
    </source>
</evidence>
<accession>A0A6B3VPX3</accession>
<feature type="domain" description="HTH merR-type" evidence="2">
    <location>
        <begin position="1"/>
        <end position="69"/>
    </location>
</feature>
<dbReference type="GO" id="GO:0003677">
    <property type="term" value="F:DNA binding"/>
    <property type="evidence" value="ECO:0007669"/>
    <property type="project" value="UniProtKB-KW"/>
</dbReference>
<dbReference type="Gene3D" id="1.10.1660.10">
    <property type="match status" value="1"/>
</dbReference>
<dbReference type="SMART" id="SM00422">
    <property type="entry name" value="HTH_MERR"/>
    <property type="match status" value="1"/>
</dbReference>
<name>A0A6B3VPX3_9BACI</name>
<dbReference type="Proteomes" id="UP000472971">
    <property type="component" value="Unassembled WGS sequence"/>
</dbReference>
<evidence type="ECO:0000256" key="1">
    <source>
        <dbReference type="ARBA" id="ARBA00023125"/>
    </source>
</evidence>
<gene>
    <name evidence="4" type="ORF">G4D64_00375</name>
    <name evidence="3" type="ORF">H1Z61_00375</name>
</gene>
<sequence>MYRIGELASLANVSKRTIDYYTSLGLLEANRSKSNYRIYSEDSLDTLKFIEKYKKLHLPLEEIKRKLEIKKSREIKETEVEKQIYALAQQMKQLQDELSDLLPLIEKLDDKPKEALAKKLTNESSALLQSLLVITS</sequence>
<dbReference type="PANTHER" id="PTHR30204">
    <property type="entry name" value="REDOX-CYCLING DRUG-SENSING TRANSCRIPTIONAL ACTIVATOR SOXR"/>
    <property type="match status" value="1"/>
</dbReference>
<dbReference type="GO" id="GO:0003700">
    <property type="term" value="F:DNA-binding transcription factor activity"/>
    <property type="evidence" value="ECO:0007669"/>
    <property type="project" value="InterPro"/>
</dbReference>
<proteinExistence type="predicted"/>
<dbReference type="InterPro" id="IPR009061">
    <property type="entry name" value="DNA-bd_dom_put_sf"/>
</dbReference>
<protein>
    <submittedName>
        <fullName evidence="4">MerR family transcriptional regulator</fullName>
    </submittedName>
</protein>
<reference evidence="4 5" key="1">
    <citation type="submission" date="2020-02" db="EMBL/GenBank/DDBJ databases">
        <title>Bacillus aquiflavi sp. nov., isolated from yellow water of strong flavor Chinese baijiu in Yibin region of China.</title>
        <authorList>
            <person name="Xie J."/>
        </authorList>
    </citation>
    <scope>NUCLEOTIDE SEQUENCE [LARGE SCALE GENOMIC DNA]</scope>
    <source>
        <strain evidence="4 5">3H-10</strain>
    </source>
</reference>
<dbReference type="PANTHER" id="PTHR30204:SF95">
    <property type="entry name" value="HTH-TYPE TRANSCRIPTIONAL REGULATOR CUER"/>
    <property type="match status" value="1"/>
</dbReference>
<dbReference type="SUPFAM" id="SSF46955">
    <property type="entry name" value="Putative DNA-binding domain"/>
    <property type="match status" value="1"/>
</dbReference>
<dbReference type="AlphaFoldDB" id="A0A6B3VPX3"/>
<evidence type="ECO:0000313" key="3">
    <source>
        <dbReference type="EMBL" id="MBA4535623.1"/>
    </source>
</evidence>
<dbReference type="Proteomes" id="UP000570010">
    <property type="component" value="Unassembled WGS sequence"/>
</dbReference>
<evidence type="ECO:0000313" key="6">
    <source>
        <dbReference type="Proteomes" id="UP000570010"/>
    </source>
</evidence>
<organism evidence="4 5">
    <name type="scientific">Bacillus aquiflavi</name>
    <dbReference type="NCBI Taxonomy" id="2672567"/>
    <lineage>
        <taxon>Bacteria</taxon>
        <taxon>Bacillati</taxon>
        <taxon>Bacillota</taxon>
        <taxon>Bacilli</taxon>
        <taxon>Bacillales</taxon>
        <taxon>Bacillaceae</taxon>
        <taxon>Bacillus</taxon>
    </lineage>
</organism>
<dbReference type="PRINTS" id="PR00040">
    <property type="entry name" value="HTHMERR"/>
</dbReference>
<dbReference type="InterPro" id="IPR000551">
    <property type="entry name" value="MerR-type_HTH_dom"/>
</dbReference>